<dbReference type="AlphaFoldDB" id="A0A5S3V9B9"/>
<accession>A0A5S3V9B9</accession>
<evidence type="ECO:0000256" key="3">
    <source>
        <dbReference type="ARBA" id="ARBA00022490"/>
    </source>
</evidence>
<dbReference type="GO" id="GO:0002143">
    <property type="term" value="P:tRNA wobble position uridine thiolation"/>
    <property type="evidence" value="ECO:0007669"/>
    <property type="project" value="TreeGrafter"/>
</dbReference>
<comment type="similarity">
    <text evidence="2">Belongs to the DsrE/TusD family.</text>
</comment>
<evidence type="ECO:0000256" key="4">
    <source>
        <dbReference type="ARBA" id="ARBA00022679"/>
    </source>
</evidence>
<dbReference type="GO" id="GO:0097163">
    <property type="term" value="F:sulfur carrier activity"/>
    <property type="evidence" value="ECO:0007669"/>
    <property type="project" value="TreeGrafter"/>
</dbReference>
<dbReference type="Pfam" id="PF02635">
    <property type="entry name" value="DsrE"/>
    <property type="match status" value="1"/>
</dbReference>
<dbReference type="PANTHER" id="PTHR34874:SF3">
    <property type="entry name" value="SULFURTRANSFERASE TUSD"/>
    <property type="match status" value="1"/>
</dbReference>
<dbReference type="EMBL" id="PNBX01000046">
    <property type="protein sequence ID" value="TMO68041.1"/>
    <property type="molecule type" value="Genomic_DNA"/>
</dbReference>
<protein>
    <submittedName>
        <fullName evidence="5">Sulfurtransferase complex subunit TusD</fullName>
    </submittedName>
</protein>
<evidence type="ECO:0000313" key="5">
    <source>
        <dbReference type="EMBL" id="TMO68041.1"/>
    </source>
</evidence>
<dbReference type="RefSeq" id="WP_138591965.1">
    <property type="nucleotide sequence ID" value="NZ_PNBW01000051.1"/>
</dbReference>
<dbReference type="SUPFAM" id="SSF75169">
    <property type="entry name" value="DsrEFH-like"/>
    <property type="match status" value="1"/>
</dbReference>
<dbReference type="InterPro" id="IPR003787">
    <property type="entry name" value="Sulphur_relay_DsrE/F-like"/>
</dbReference>
<reference evidence="5" key="3">
    <citation type="submission" date="2019-09" db="EMBL/GenBank/DDBJ databases">
        <title>Co-occurence of chitin degradation, pigmentation and bioactivity in marine Pseudoalteromonas.</title>
        <authorList>
            <person name="Sonnenschein E.C."/>
            <person name="Bech P.K."/>
        </authorList>
    </citation>
    <scope>NUCLEOTIDE SEQUENCE</scope>
    <source>
        <strain evidence="5">S3790</strain>
        <strain evidence="6 7">S3895</strain>
    </source>
</reference>
<dbReference type="NCBIfam" id="TIGR03012">
    <property type="entry name" value="sulf_tusD_dsrE"/>
    <property type="match status" value="1"/>
</dbReference>
<dbReference type="Gene3D" id="3.40.1260.10">
    <property type="entry name" value="DsrEFH-like"/>
    <property type="match status" value="1"/>
</dbReference>
<evidence type="ECO:0000256" key="2">
    <source>
        <dbReference type="ARBA" id="ARBA00007067"/>
    </source>
</evidence>
<evidence type="ECO:0000313" key="7">
    <source>
        <dbReference type="Proteomes" id="UP000307164"/>
    </source>
</evidence>
<evidence type="ECO:0000313" key="8">
    <source>
        <dbReference type="Proteomes" id="UP000307217"/>
    </source>
</evidence>
<dbReference type="EMBL" id="PNBW01000051">
    <property type="protein sequence ID" value="TMO74039.1"/>
    <property type="molecule type" value="Genomic_DNA"/>
</dbReference>
<dbReference type="Proteomes" id="UP000307217">
    <property type="component" value="Unassembled WGS sequence"/>
</dbReference>
<proteinExistence type="inferred from homology"/>
<keyword evidence="3" id="KW-0963">Cytoplasm</keyword>
<dbReference type="InterPro" id="IPR017463">
    <property type="entry name" value="Sulphur_relay_TusD/DsrE"/>
</dbReference>
<dbReference type="InterPro" id="IPR027396">
    <property type="entry name" value="DsrEFH-like"/>
</dbReference>
<evidence type="ECO:0000256" key="1">
    <source>
        <dbReference type="ARBA" id="ARBA00004496"/>
    </source>
</evidence>
<dbReference type="Proteomes" id="UP000307164">
    <property type="component" value="Unassembled WGS sequence"/>
</dbReference>
<sequence length="117" mass="12736">MSKFVLSLHSGVSDHLALHNLSRFAHTALSQGHEIPCIFLYQDGVYHASQSLQLASDELNVSAIWQSLSDKGISLILCVSAAEKRGIDTTNTGVFKVAGLAEFAMLSAQSDKWVQFK</sequence>
<dbReference type="PANTHER" id="PTHR34874">
    <property type="entry name" value="PROTEIN YCHN"/>
    <property type="match status" value="1"/>
</dbReference>
<dbReference type="GO" id="GO:0016783">
    <property type="term" value="F:sulfurtransferase activity"/>
    <property type="evidence" value="ECO:0007669"/>
    <property type="project" value="InterPro"/>
</dbReference>
<comment type="subcellular location">
    <subcellularLocation>
        <location evidence="1">Cytoplasm</location>
    </subcellularLocation>
</comment>
<name>A0A5S3V9B9_9GAMM</name>
<keyword evidence="7" id="KW-1185">Reference proteome</keyword>
<dbReference type="OrthoDB" id="9787483at2"/>
<comment type="caution">
    <text evidence="5">The sequence shown here is derived from an EMBL/GenBank/DDBJ whole genome shotgun (WGS) entry which is preliminary data.</text>
</comment>
<evidence type="ECO:0000313" key="6">
    <source>
        <dbReference type="EMBL" id="TMO74039.1"/>
    </source>
</evidence>
<gene>
    <name evidence="5" type="primary">tusD</name>
    <name evidence="5" type="ORF">CWC19_11265</name>
    <name evidence="6" type="ORF">CWC20_11420</name>
</gene>
<dbReference type="GO" id="GO:1990228">
    <property type="term" value="C:sulfurtransferase complex"/>
    <property type="evidence" value="ECO:0007669"/>
    <property type="project" value="TreeGrafter"/>
</dbReference>
<reference evidence="5 8" key="1">
    <citation type="submission" date="2018-01" db="EMBL/GenBank/DDBJ databases">
        <authorList>
            <person name="Paulsen S."/>
            <person name="Gram L.K."/>
        </authorList>
    </citation>
    <scope>NUCLEOTIDE SEQUENCE [LARGE SCALE GENOMIC DNA]</scope>
    <source>
        <strain evidence="5 8">S3790</strain>
        <strain evidence="6">S3895</strain>
    </source>
</reference>
<organism evidence="5 8">
    <name type="scientific">Pseudoalteromonas aurantia</name>
    <dbReference type="NCBI Taxonomy" id="43654"/>
    <lineage>
        <taxon>Bacteria</taxon>
        <taxon>Pseudomonadati</taxon>
        <taxon>Pseudomonadota</taxon>
        <taxon>Gammaproteobacteria</taxon>
        <taxon>Alteromonadales</taxon>
        <taxon>Pseudoalteromonadaceae</taxon>
        <taxon>Pseudoalteromonas</taxon>
    </lineage>
</organism>
<reference evidence="8" key="2">
    <citation type="submission" date="2019-06" db="EMBL/GenBank/DDBJ databases">
        <title>Co-occurence of chitin degradation, pigmentation and bioactivity in marine Pseudoalteromonas.</title>
        <authorList>
            <person name="Sonnenschein E.C."/>
            <person name="Bech P.K."/>
        </authorList>
    </citation>
    <scope>NUCLEOTIDE SEQUENCE [LARGE SCALE GENOMIC DNA]</scope>
    <source>
        <strain evidence="8">S3790</strain>
    </source>
</reference>
<keyword evidence="4 5" id="KW-0808">Transferase</keyword>